<evidence type="ECO:0000256" key="5">
    <source>
        <dbReference type="PROSITE-ProRule" id="PRU00042"/>
    </source>
</evidence>
<keyword evidence="4" id="KW-0862">Zinc</keyword>
<dbReference type="CDD" id="cd15505">
    <property type="entry name" value="PHD_ING"/>
    <property type="match status" value="1"/>
</dbReference>
<evidence type="ECO:0008006" key="10">
    <source>
        <dbReference type="Google" id="ProtNLM"/>
    </source>
</evidence>
<dbReference type="Gene3D" id="3.30.40.10">
    <property type="entry name" value="Zinc/RING finger domain, C3HC4 (zinc finger)"/>
    <property type="match status" value="1"/>
</dbReference>
<protein>
    <recommendedName>
        <fullName evidence="10">PHD-type domain-containing protein</fullName>
    </recommendedName>
</protein>
<dbReference type="Proteomes" id="UP001627154">
    <property type="component" value="Unassembled WGS sequence"/>
</dbReference>
<dbReference type="InterPro" id="IPR036236">
    <property type="entry name" value="Znf_C2H2_sf"/>
</dbReference>
<reference evidence="8 9" key="1">
    <citation type="journal article" date="2024" name="bioRxiv">
        <title>A reference genome for Trichogramma kaykai: A tiny desert-dwelling parasitoid wasp with competing sex-ratio distorters.</title>
        <authorList>
            <person name="Culotta J."/>
            <person name="Lindsey A.R."/>
        </authorList>
    </citation>
    <scope>NUCLEOTIDE SEQUENCE [LARGE SCALE GENOMIC DNA]</scope>
    <source>
        <strain evidence="8 9">KSX58</strain>
    </source>
</reference>
<gene>
    <name evidence="8" type="ORF">TKK_013167</name>
</gene>
<dbReference type="PANTHER" id="PTHR24409:SF295">
    <property type="entry name" value="AZ2-RELATED"/>
    <property type="match status" value="1"/>
</dbReference>
<dbReference type="SUPFAM" id="SSF57667">
    <property type="entry name" value="beta-beta-alpha zinc fingers"/>
    <property type="match status" value="1"/>
</dbReference>
<evidence type="ECO:0000313" key="9">
    <source>
        <dbReference type="Proteomes" id="UP001627154"/>
    </source>
</evidence>
<dbReference type="InterPro" id="IPR001965">
    <property type="entry name" value="Znf_PHD"/>
</dbReference>
<evidence type="ECO:0000256" key="3">
    <source>
        <dbReference type="ARBA" id="ARBA00022771"/>
    </source>
</evidence>
<dbReference type="EMBL" id="JBJJXI010000106">
    <property type="protein sequence ID" value="KAL3392341.1"/>
    <property type="molecule type" value="Genomic_DNA"/>
</dbReference>
<feature type="domain" description="C2H2-type" evidence="7">
    <location>
        <begin position="876"/>
        <end position="903"/>
    </location>
</feature>
<comment type="caution">
    <text evidence="8">The sequence shown here is derived from an EMBL/GenBank/DDBJ whole genome shotgun (WGS) entry which is preliminary data.</text>
</comment>
<dbReference type="SMART" id="SM00249">
    <property type="entry name" value="PHD"/>
    <property type="match status" value="1"/>
</dbReference>
<dbReference type="Gene3D" id="3.30.160.60">
    <property type="entry name" value="Classic Zinc Finger"/>
    <property type="match status" value="2"/>
</dbReference>
<evidence type="ECO:0000259" key="6">
    <source>
        <dbReference type="PROSITE" id="PS50016"/>
    </source>
</evidence>
<keyword evidence="2" id="KW-0677">Repeat</keyword>
<dbReference type="PROSITE" id="PS50016">
    <property type="entry name" value="ZF_PHD_2"/>
    <property type="match status" value="1"/>
</dbReference>
<dbReference type="InterPro" id="IPR011011">
    <property type="entry name" value="Znf_FYVE_PHD"/>
</dbReference>
<evidence type="ECO:0000313" key="8">
    <source>
        <dbReference type="EMBL" id="KAL3392341.1"/>
    </source>
</evidence>
<keyword evidence="3 5" id="KW-0863">Zinc-finger</keyword>
<dbReference type="InterPro" id="IPR013087">
    <property type="entry name" value="Znf_C2H2_type"/>
</dbReference>
<dbReference type="PROSITE" id="PS00028">
    <property type="entry name" value="ZINC_FINGER_C2H2_1"/>
    <property type="match status" value="4"/>
</dbReference>
<dbReference type="PANTHER" id="PTHR24409">
    <property type="entry name" value="ZINC FINGER PROTEIN 142"/>
    <property type="match status" value="1"/>
</dbReference>
<proteinExistence type="predicted"/>
<dbReference type="InterPro" id="IPR019787">
    <property type="entry name" value="Znf_PHD-finger"/>
</dbReference>
<accession>A0ABD2WGZ5</accession>
<organism evidence="8 9">
    <name type="scientific">Trichogramma kaykai</name>
    <dbReference type="NCBI Taxonomy" id="54128"/>
    <lineage>
        <taxon>Eukaryota</taxon>
        <taxon>Metazoa</taxon>
        <taxon>Ecdysozoa</taxon>
        <taxon>Arthropoda</taxon>
        <taxon>Hexapoda</taxon>
        <taxon>Insecta</taxon>
        <taxon>Pterygota</taxon>
        <taxon>Neoptera</taxon>
        <taxon>Endopterygota</taxon>
        <taxon>Hymenoptera</taxon>
        <taxon>Apocrita</taxon>
        <taxon>Proctotrupomorpha</taxon>
        <taxon>Chalcidoidea</taxon>
        <taxon>Trichogrammatidae</taxon>
        <taxon>Trichogramma</taxon>
    </lineage>
</organism>
<dbReference type="PROSITE" id="PS50157">
    <property type="entry name" value="ZINC_FINGER_C2H2_2"/>
    <property type="match status" value="1"/>
</dbReference>
<dbReference type="GO" id="GO:0008270">
    <property type="term" value="F:zinc ion binding"/>
    <property type="evidence" value="ECO:0007669"/>
    <property type="project" value="UniProtKB-KW"/>
</dbReference>
<evidence type="ECO:0000256" key="2">
    <source>
        <dbReference type="ARBA" id="ARBA00022737"/>
    </source>
</evidence>
<name>A0ABD2WGZ5_9HYME</name>
<evidence type="ECO:0000256" key="4">
    <source>
        <dbReference type="ARBA" id="ARBA00022833"/>
    </source>
</evidence>
<dbReference type="SMART" id="SM00355">
    <property type="entry name" value="ZnF_C2H2"/>
    <property type="match status" value="10"/>
</dbReference>
<keyword evidence="1" id="KW-0479">Metal-binding</keyword>
<dbReference type="PROSITE" id="PS01359">
    <property type="entry name" value="ZF_PHD_1"/>
    <property type="match status" value="1"/>
</dbReference>
<sequence length="1526" mass="175773">MIRNRKIVSLRINEQGNFLKKKSILSHSKTYTLIRMNFYCTQKTNHDQLTTKREEIHFQRSEYDIHQEHGYDPSTNCLLDKLKYFPAAVCLHRNKKHLKLHLHSSAWSRRPSTYFLNQVRVLLMLTELITDKNLERKLTVSYHLKLIKINLKLKDKKKNALLHFYLHVLCLKHKSIKLSTPFLFHNLSDPLICLKELFLKRFCKFDIKKSFKNFLRKLRLLSLRYSKMLHNTKEANADLPKTTYLCPPCDINFDISSLFFHIRKVHHRFLCLHCLEMFNRAETLLHHLSKNHNISESDFFTAKDLLNSLSDEFSIVCCTCENIFTKNEEFNEHFCECTMNFPDECLQLEEIKIAEKSWDSLDNISIDRLNDATKPNEMSYLKHDFSVEPSTSSESLENISKYQSSENILTKLDKLSENKQCETAAGVKTKMQLNLSLGADMDKKSAIRAASKLEAKPNEDQNDVGHLQLKELNIDSYKLSELNLNQTLDQKHSDNLNNSKNNSPKAIAVLHDFTKSNEDFYCQFDSATKIVERSKSIDVDNSTECKSSSILKNKDSLENVEAWKNIDESIDNSPIDSNYNGNQFNLENISTFDVDQLNDVASNLNIKIKIDLEIENLLENIKLDDLMRYCVKAAYYFCTYCNHVRLIAVNGKQLGLHLLTNHEFQFESTSNTSEQHLLITKLKECSDTLDKYYFNFDSSKAETGIHKFIDLKYYECFICRYKSISHKDLCLHNRKIHQKLIFKCSMCNTGFNSYSELICHLCSGFAVNYENIYFRCCYCSITGLPSAFRLMVHLRKRHNACDICLKIISDQQTLSNHIWKHKLPHSCYKCGISYKHKSDIVKHLFWKHGTESVSCQKCLQKKWPYIYHFCTPPNDFVCDDCGVSFTKAVALKVHKRIHENNFPHACLVCQMTFISKKLLSKHAETHKITPAVSTKVEIVDTANKHFDDSHTKKLNSNKCKKLRQRKKKDSTDSVGKAIDIANIPPLNLSSDSDNETDDKRITDVDNKTLNIGTNLFFKDTIHSSFLPSISETMKNLSDEKITEEEKKQEEQLMDSIWSNFKTYTESLEKQNIFQQDDVNYLSTSMVSFSLIDHDYCSTPIIDQNIPHEFSFDSKEKAIVNTGSTKEKLACEVPDSVNENSTICENPVNILSSNSSPSNNSCSCSSDCSCSSCSSSDTSSIASISNRSPVHRNYDMIESENMIGTEVVETEKNITIETTSNLSKTVHSESINQSIITNQSIAESDLFTSESDTDEDFYEKIPESCYLDSKVSKSISNSDNGSKNANSINFQKKNNLNIILKKNKKTKACYFIPESTSSSNEVMSGLQIQSEIMKESKVLPDIICNSSTIPNPLLSKILLPAEKKCKKRFSVRRRIPKRFYGDSSDEEDHKTKLKKFKTSSSISVYKSQLNSSFVSDREVLENDKVNNELNTTKNSYRDSELFKFDPPEISNNMKIKKPFIRTRNLQMKKDKHTNYCYCRCAYDESSEMIACDSGVCSIEWFHFKCVGITTPPEGAWYCFDCNKLTYE</sequence>
<dbReference type="SUPFAM" id="SSF57903">
    <property type="entry name" value="FYVE/PHD zinc finger"/>
    <property type="match status" value="1"/>
</dbReference>
<dbReference type="InterPro" id="IPR013083">
    <property type="entry name" value="Znf_RING/FYVE/PHD"/>
</dbReference>
<keyword evidence="9" id="KW-1185">Reference proteome</keyword>
<evidence type="ECO:0000259" key="7">
    <source>
        <dbReference type="PROSITE" id="PS50157"/>
    </source>
</evidence>
<evidence type="ECO:0000256" key="1">
    <source>
        <dbReference type="ARBA" id="ARBA00022723"/>
    </source>
</evidence>
<feature type="domain" description="PHD-type" evidence="6">
    <location>
        <begin position="1472"/>
        <end position="1523"/>
    </location>
</feature>
<dbReference type="InterPro" id="IPR019786">
    <property type="entry name" value="Zinc_finger_PHD-type_CS"/>
</dbReference>